<reference evidence="2 3" key="1">
    <citation type="submission" date="2023-09" db="EMBL/GenBank/DDBJ databases">
        <authorList>
            <person name="Wang M."/>
        </authorList>
    </citation>
    <scope>NUCLEOTIDE SEQUENCE [LARGE SCALE GENOMIC DNA]</scope>
    <source>
        <strain evidence="2">GT-2023</strain>
        <tissue evidence="2">Liver</tissue>
    </source>
</reference>
<keyword evidence="1" id="KW-0175">Coiled coil</keyword>
<organism evidence="2 3">
    <name type="scientific">Cirrhinus molitorella</name>
    <name type="common">mud carp</name>
    <dbReference type="NCBI Taxonomy" id="172907"/>
    <lineage>
        <taxon>Eukaryota</taxon>
        <taxon>Metazoa</taxon>
        <taxon>Chordata</taxon>
        <taxon>Craniata</taxon>
        <taxon>Vertebrata</taxon>
        <taxon>Euteleostomi</taxon>
        <taxon>Actinopterygii</taxon>
        <taxon>Neopterygii</taxon>
        <taxon>Teleostei</taxon>
        <taxon>Ostariophysi</taxon>
        <taxon>Cypriniformes</taxon>
        <taxon>Cyprinidae</taxon>
        <taxon>Labeoninae</taxon>
        <taxon>Labeonini</taxon>
        <taxon>Cirrhinus</taxon>
    </lineage>
</organism>
<accession>A0ABR3MB76</accession>
<gene>
    <name evidence="2" type="ORF">QQF64_009036</name>
</gene>
<feature type="coiled-coil region" evidence="1">
    <location>
        <begin position="2"/>
        <end position="36"/>
    </location>
</feature>
<evidence type="ECO:0000313" key="2">
    <source>
        <dbReference type="EMBL" id="KAL1261209.1"/>
    </source>
</evidence>
<proteinExistence type="predicted"/>
<keyword evidence="3" id="KW-1185">Reference proteome</keyword>
<sequence length="107" mass="12683">MEKLLQNELKKTRVDCQKLIQERERGEQELNEAVKSFKVEHTSIVTKIIEDAKKNGGDLAVLWLDLTNAYGRIPHKLVDLTLKTYHVPERFQKLLQHYYNNFNMHFT</sequence>
<name>A0ABR3MB76_9TELE</name>
<dbReference type="EMBL" id="JAYMGO010000015">
    <property type="protein sequence ID" value="KAL1261209.1"/>
    <property type="molecule type" value="Genomic_DNA"/>
</dbReference>
<evidence type="ECO:0000313" key="3">
    <source>
        <dbReference type="Proteomes" id="UP001558613"/>
    </source>
</evidence>
<evidence type="ECO:0000256" key="1">
    <source>
        <dbReference type="SAM" id="Coils"/>
    </source>
</evidence>
<evidence type="ECO:0008006" key="4">
    <source>
        <dbReference type="Google" id="ProtNLM"/>
    </source>
</evidence>
<protein>
    <recommendedName>
        <fullName evidence="4">Reverse transcriptase domain-containing protein</fullName>
    </recommendedName>
</protein>
<comment type="caution">
    <text evidence="2">The sequence shown here is derived from an EMBL/GenBank/DDBJ whole genome shotgun (WGS) entry which is preliminary data.</text>
</comment>
<dbReference type="Proteomes" id="UP001558613">
    <property type="component" value="Unassembled WGS sequence"/>
</dbReference>